<organism evidence="3 4">
    <name type="scientific">Spirosoma arboris</name>
    <dbReference type="NCBI Taxonomy" id="2682092"/>
    <lineage>
        <taxon>Bacteria</taxon>
        <taxon>Pseudomonadati</taxon>
        <taxon>Bacteroidota</taxon>
        <taxon>Cytophagia</taxon>
        <taxon>Cytophagales</taxon>
        <taxon>Cytophagaceae</taxon>
        <taxon>Spirosoma</taxon>
    </lineage>
</organism>
<name>A0A7K1SIK6_9BACT</name>
<gene>
    <name evidence="3" type="ORF">GO755_26615</name>
</gene>
<proteinExistence type="predicted"/>
<dbReference type="Pfam" id="PF03374">
    <property type="entry name" value="ANT"/>
    <property type="match status" value="1"/>
</dbReference>
<sequence>MNTAINLSNPATIKAYFEKVRQLAKSGEKYPVNLDEVWPLVYTKKQKAVDVLKKECFENEDYLFFTQKGENSGRGRGEIIYQLSVPCMEHLVARKVRAVFEIYRQVFHAVADQLEVARTEQSIVPASSVYYLPQNHIEALQAYIDQLKVTQEQQLQIEAAKPKLEQYKRTMDAEGYYTIAEVAKMIGTGQNRLFDFLRNDKILFYHRGHNQPYQQFVDQGWFMVRQKTFRRGDKEESYPQLFVTPKGVEAIRKRWDNSNDSDEDTPVVPPTPAPTSPPPSLFSGANVSRLRTGVRIS</sequence>
<dbReference type="AlphaFoldDB" id="A0A7K1SIK6"/>
<evidence type="ECO:0000256" key="1">
    <source>
        <dbReference type="SAM" id="MobiDB-lite"/>
    </source>
</evidence>
<accession>A0A7K1SIK6</accession>
<evidence type="ECO:0000259" key="2">
    <source>
        <dbReference type="Pfam" id="PF03374"/>
    </source>
</evidence>
<protein>
    <recommendedName>
        <fullName evidence="2">Antirepressor protein C-terminal domain-containing protein</fullName>
    </recommendedName>
</protein>
<feature type="region of interest" description="Disordered" evidence="1">
    <location>
        <begin position="256"/>
        <end position="286"/>
    </location>
</feature>
<reference evidence="3 4" key="1">
    <citation type="submission" date="2019-12" db="EMBL/GenBank/DDBJ databases">
        <title>Spirosoma sp. HMF4905 genome sequencing and assembly.</title>
        <authorList>
            <person name="Kang H."/>
            <person name="Cha I."/>
            <person name="Kim H."/>
            <person name="Joh K."/>
        </authorList>
    </citation>
    <scope>NUCLEOTIDE SEQUENCE [LARGE SCALE GENOMIC DNA]</scope>
    <source>
        <strain evidence="3 4">HMF4905</strain>
    </source>
</reference>
<dbReference type="GO" id="GO:0003677">
    <property type="term" value="F:DNA binding"/>
    <property type="evidence" value="ECO:0007669"/>
    <property type="project" value="InterPro"/>
</dbReference>
<comment type="caution">
    <text evidence="3">The sequence shown here is derived from an EMBL/GenBank/DDBJ whole genome shotgun (WGS) entry which is preliminary data.</text>
</comment>
<dbReference type="RefSeq" id="WP_157588357.1">
    <property type="nucleotide sequence ID" value="NZ_WPIN01000012.1"/>
</dbReference>
<feature type="compositionally biased region" description="Pro residues" evidence="1">
    <location>
        <begin position="267"/>
        <end position="280"/>
    </location>
</feature>
<evidence type="ECO:0000313" key="3">
    <source>
        <dbReference type="EMBL" id="MVM33640.1"/>
    </source>
</evidence>
<dbReference type="EMBL" id="WPIN01000012">
    <property type="protein sequence ID" value="MVM33640.1"/>
    <property type="molecule type" value="Genomic_DNA"/>
</dbReference>
<dbReference type="InterPro" id="IPR005039">
    <property type="entry name" value="Ant_C"/>
</dbReference>
<dbReference type="Proteomes" id="UP000436006">
    <property type="component" value="Unassembled WGS sequence"/>
</dbReference>
<keyword evidence="4" id="KW-1185">Reference proteome</keyword>
<evidence type="ECO:0000313" key="4">
    <source>
        <dbReference type="Proteomes" id="UP000436006"/>
    </source>
</evidence>
<feature type="domain" description="Antirepressor protein C-terminal" evidence="2">
    <location>
        <begin position="155"/>
        <end position="256"/>
    </location>
</feature>